<evidence type="ECO:0000256" key="1">
    <source>
        <dbReference type="SAM" id="MobiDB-lite"/>
    </source>
</evidence>
<dbReference type="InterPro" id="IPR041685">
    <property type="entry name" value="AAA_GajA/Old/RecF-like"/>
</dbReference>
<sequence length="327" mass="35743">MYLAQLTIKNFRRITDATLLLQPGLNVIVGPNNIGKTAVVDALRALLAGVDDPYPRFTYDDIHLPAGGAAAGEIRFEYIFRDLSLDDEAEFMHAIREAADGKTEAVMGVTYGDADKSGRLKPRRWCGDFDEVSMTSSMLENLRSVYLQPLRDAEQGLRPSRNSQLSRLLHLLSDDAGKDAIASALKELDDKLKSQKPIQDTHTAISGRHRSMLGAKLAQAVDVGLAGTDFGKLAARLSLVVDTFDIERNGLGYNNLIFMAVVLSELAKNADAAFRSLIVEEPEAHLHPQLQAVLLRYLSSIDEGAPGRSRCKSSSPAIRRTSPASRI</sequence>
<keyword evidence="4" id="KW-1185">Reference proteome</keyword>
<evidence type="ECO:0000313" key="3">
    <source>
        <dbReference type="EMBL" id="MCZ4093586.1"/>
    </source>
</evidence>
<feature type="domain" description="Endonuclease GajA/Old nuclease/RecF-like AAA" evidence="2">
    <location>
        <begin position="150"/>
        <end position="301"/>
    </location>
</feature>
<protein>
    <submittedName>
        <fullName evidence="3">AAA family ATPase</fullName>
    </submittedName>
</protein>
<feature type="domain" description="Endonuclease GajA/Old nuclease/RecF-like AAA" evidence="2">
    <location>
        <begin position="1"/>
        <end position="50"/>
    </location>
</feature>
<proteinExistence type="predicted"/>
<dbReference type="InterPro" id="IPR051396">
    <property type="entry name" value="Bact_Antivir_Def_Nuclease"/>
</dbReference>
<dbReference type="EMBL" id="JAPVOI010000005">
    <property type="protein sequence ID" value="MCZ4093586.1"/>
    <property type="molecule type" value="Genomic_DNA"/>
</dbReference>
<evidence type="ECO:0000259" key="2">
    <source>
        <dbReference type="Pfam" id="PF13175"/>
    </source>
</evidence>
<reference evidence="3" key="1">
    <citation type="submission" date="2022-10" db="EMBL/GenBank/DDBJ databases">
        <title>Whole genome sequencing of three plant growth promoting bacteria isolated from Vachellia tortilis subsp. raddiana in Morocco.</title>
        <authorList>
            <person name="Hnini M."/>
            <person name="Zouagui R."/>
            <person name="Zouagui H."/>
            <person name="Chemao Elfihri M.-W."/>
            <person name="Ibrahimi A."/>
            <person name="Sbabou L."/>
            <person name="Aurag J."/>
        </authorList>
    </citation>
    <scope>NUCLEOTIDE SEQUENCE</scope>
    <source>
        <strain evidence="3">LMR678</strain>
    </source>
</reference>
<feature type="region of interest" description="Disordered" evidence="1">
    <location>
        <begin position="304"/>
        <end position="327"/>
    </location>
</feature>
<dbReference type="Proteomes" id="UP001079430">
    <property type="component" value="Unassembled WGS sequence"/>
</dbReference>
<dbReference type="SUPFAM" id="SSF52540">
    <property type="entry name" value="P-loop containing nucleoside triphosphate hydrolases"/>
    <property type="match status" value="1"/>
</dbReference>
<dbReference type="Gene3D" id="3.40.50.300">
    <property type="entry name" value="P-loop containing nucleotide triphosphate hydrolases"/>
    <property type="match status" value="1"/>
</dbReference>
<gene>
    <name evidence="3" type="ORF">O3W52_27610</name>
</gene>
<organism evidence="3 4">
    <name type="scientific">Sinorhizobium psoraleae</name>
    <dbReference type="NCBI Taxonomy" id="520838"/>
    <lineage>
        <taxon>Bacteria</taxon>
        <taxon>Pseudomonadati</taxon>
        <taxon>Pseudomonadota</taxon>
        <taxon>Alphaproteobacteria</taxon>
        <taxon>Hyphomicrobiales</taxon>
        <taxon>Rhizobiaceae</taxon>
        <taxon>Sinorhizobium/Ensifer group</taxon>
        <taxon>Sinorhizobium</taxon>
    </lineage>
</organism>
<dbReference type="Pfam" id="PF13175">
    <property type="entry name" value="AAA_15"/>
    <property type="match status" value="2"/>
</dbReference>
<name>A0ABT4KQM3_9HYPH</name>
<comment type="caution">
    <text evidence="3">The sequence shown here is derived from an EMBL/GenBank/DDBJ whole genome shotgun (WGS) entry which is preliminary data.</text>
</comment>
<feature type="compositionally biased region" description="Polar residues" evidence="1">
    <location>
        <begin position="312"/>
        <end position="327"/>
    </location>
</feature>
<accession>A0ABT4KQM3</accession>
<dbReference type="PANTHER" id="PTHR43581">
    <property type="entry name" value="ATP/GTP PHOSPHATASE"/>
    <property type="match status" value="1"/>
</dbReference>
<dbReference type="InterPro" id="IPR027417">
    <property type="entry name" value="P-loop_NTPase"/>
</dbReference>
<evidence type="ECO:0000313" key="4">
    <source>
        <dbReference type="Proteomes" id="UP001079430"/>
    </source>
</evidence>
<dbReference type="PANTHER" id="PTHR43581:SF4">
    <property type="entry name" value="ATP_GTP PHOSPHATASE"/>
    <property type="match status" value="1"/>
</dbReference>